<feature type="compositionally biased region" description="Low complexity" evidence="1">
    <location>
        <begin position="1070"/>
        <end position="1113"/>
    </location>
</feature>
<proteinExistence type="predicted"/>
<feature type="compositionally biased region" description="Low complexity" evidence="1">
    <location>
        <begin position="1295"/>
        <end position="1304"/>
    </location>
</feature>
<feature type="compositionally biased region" description="Low complexity" evidence="1">
    <location>
        <begin position="1149"/>
        <end position="1174"/>
    </location>
</feature>
<feature type="compositionally biased region" description="Low complexity" evidence="1">
    <location>
        <begin position="804"/>
        <end position="829"/>
    </location>
</feature>
<gene>
    <name evidence="2" type="ORF">CDV36_000725</name>
</gene>
<feature type="compositionally biased region" description="Low complexity" evidence="1">
    <location>
        <begin position="890"/>
        <end position="932"/>
    </location>
</feature>
<feature type="region of interest" description="Disordered" evidence="1">
    <location>
        <begin position="1563"/>
        <end position="1715"/>
    </location>
</feature>
<feature type="compositionally biased region" description="Basic and acidic residues" evidence="1">
    <location>
        <begin position="1690"/>
        <end position="1699"/>
    </location>
</feature>
<feature type="compositionally biased region" description="Polar residues" evidence="1">
    <location>
        <begin position="685"/>
        <end position="719"/>
    </location>
</feature>
<feature type="compositionally biased region" description="Polar residues" evidence="1">
    <location>
        <begin position="1627"/>
        <end position="1648"/>
    </location>
</feature>
<feature type="compositionally biased region" description="Low complexity" evidence="1">
    <location>
        <begin position="1398"/>
        <end position="1415"/>
    </location>
</feature>
<feature type="compositionally biased region" description="Pro residues" evidence="1">
    <location>
        <begin position="622"/>
        <end position="632"/>
    </location>
</feature>
<comment type="caution">
    <text evidence="2">The sequence shown here is derived from an EMBL/GenBank/DDBJ whole genome shotgun (WGS) entry which is preliminary data.</text>
</comment>
<feature type="compositionally biased region" description="Low complexity" evidence="1">
    <location>
        <begin position="1267"/>
        <end position="1283"/>
    </location>
</feature>
<evidence type="ECO:0008006" key="4">
    <source>
        <dbReference type="Google" id="ProtNLM"/>
    </source>
</evidence>
<feature type="compositionally biased region" description="Low complexity" evidence="1">
    <location>
        <begin position="647"/>
        <end position="663"/>
    </location>
</feature>
<feature type="region of interest" description="Disordered" evidence="1">
    <location>
        <begin position="563"/>
        <end position="1545"/>
    </location>
</feature>
<keyword evidence="3" id="KW-1185">Reference proteome</keyword>
<feature type="compositionally biased region" description="Basic residues" evidence="1">
    <location>
        <begin position="1028"/>
        <end position="1037"/>
    </location>
</feature>
<feature type="compositionally biased region" description="Polar residues" evidence="1">
    <location>
        <begin position="1305"/>
        <end position="1315"/>
    </location>
</feature>
<accession>A0A3M2SQ10</accession>
<feature type="compositionally biased region" description="Pro residues" evidence="1">
    <location>
        <begin position="479"/>
        <end position="488"/>
    </location>
</feature>
<feature type="compositionally biased region" description="Polar residues" evidence="1">
    <location>
        <begin position="318"/>
        <end position="328"/>
    </location>
</feature>
<reference evidence="2 3" key="1">
    <citation type="submission" date="2017-06" db="EMBL/GenBank/DDBJ databases">
        <title>Comparative genomic analysis of Ambrosia Fusariam Clade fungi.</title>
        <authorList>
            <person name="Stajich J.E."/>
            <person name="Carrillo J."/>
            <person name="Kijimoto T."/>
            <person name="Eskalen A."/>
            <person name="O'Donnell K."/>
            <person name="Kasson M."/>
        </authorList>
    </citation>
    <scope>NUCLEOTIDE SEQUENCE [LARGE SCALE GENOMIC DNA]</scope>
    <source>
        <strain evidence="2">UCR3666</strain>
    </source>
</reference>
<organism evidence="2 3">
    <name type="scientific">Fusarium kuroshium</name>
    <dbReference type="NCBI Taxonomy" id="2010991"/>
    <lineage>
        <taxon>Eukaryota</taxon>
        <taxon>Fungi</taxon>
        <taxon>Dikarya</taxon>
        <taxon>Ascomycota</taxon>
        <taxon>Pezizomycotina</taxon>
        <taxon>Sordariomycetes</taxon>
        <taxon>Hypocreomycetidae</taxon>
        <taxon>Hypocreales</taxon>
        <taxon>Nectriaceae</taxon>
        <taxon>Fusarium</taxon>
        <taxon>Fusarium solani species complex</taxon>
    </lineage>
</organism>
<feature type="compositionally biased region" description="Basic and acidic residues" evidence="1">
    <location>
        <begin position="331"/>
        <end position="349"/>
    </location>
</feature>
<feature type="compositionally biased region" description="Polar residues" evidence="1">
    <location>
        <begin position="1324"/>
        <end position="1333"/>
    </location>
</feature>
<feature type="compositionally biased region" description="Pro residues" evidence="1">
    <location>
        <begin position="589"/>
        <end position="615"/>
    </location>
</feature>
<feature type="region of interest" description="Disordered" evidence="1">
    <location>
        <begin position="258"/>
        <end position="525"/>
    </location>
</feature>
<name>A0A3M2SQ10_9HYPO</name>
<protein>
    <recommendedName>
        <fullName evidence="4">WW domain-containing protein</fullName>
    </recommendedName>
</protein>
<evidence type="ECO:0000313" key="3">
    <source>
        <dbReference type="Proteomes" id="UP000277212"/>
    </source>
</evidence>
<dbReference type="OrthoDB" id="3439539at2759"/>
<feature type="compositionally biased region" description="Low complexity" evidence="1">
    <location>
        <begin position="1588"/>
        <end position="1602"/>
    </location>
</feature>
<sequence length="1715" mass="181173">MSGLPEGWDMDYDGQRWFYKYKPTGHIQYHFPKEGDEFPDFVDATTPAPDLAPEERLESQQQVRRHASTTTASAHVRVRREENGWETRMSATARPVSAIWDGDGGGAGDDDNAIFQPENFMYLGPGAYNDVSPLAEEEEEAARRVVAGGIENKFEKPPGKGVSPIASERTTPAHGAAHAEPVMGEPVAVPPTVPEETHEFVPMIDSREVPMAPPDPVGVIAEMPTEDTGPARVETNPPPVEMADNMVLAPIETAPPPMLAELPEQSSPVEKKREEPQLAPGSLRNYGGQMQPLRVQKKPAPPVEEVVGGFQAYKPKSAGNTPDISRGSTPMREEPVLERRRTFQPEDHLMMNMKPAQPPYREATATPAVLAPPQVPPKHPIDDPSIRNAPNPPVMGINSGSVGPQPPPGNLSYMPSVLKAGRSGSRQDSFSAGSSTLASLDDDKRASLTPGQQGDLAHMPSVLKPARGRAPSQPGQQPQFPPQNPNAPPGQGHGYKPPAQGLHPPSMTPAPHVQQQRLQEEPKMGIQRVNTVPDSLPSQRPVSMIQGATYQGQQMNVLAGVNQAQQPARPASVMPNMMGGHPQQSAGRPNPPVPPKQGVIPPYPDQIPATAPPPLGQAAPFGRPPVPNPPYPIDNLPYPDDPPMQRAPPNFAPQGAAAAPGPGHLNRRHSSFSGAEVSPIDSRHGSMSSMYPIQTPSPMENSRRGSSSVSLNQSVNPNYTPSPVSQSSSSMYGFTPTPPSAPTNQPQQGSYFTMQDVEGQGHAIAAQNMLRKKSLSRGPPDARRSSVGSPLSSPPTTDSYGVAQQGLSRSQSLRQTSQGNVVPQNQVVPAPTPPPQGQQFLGRIEEHEEVPSGTVSRSSTMSGSPEKTRRSSMASSLQHSPAGSRRTSLQGDSPGGASPSQPQGQYSPSNQLPQGPMPPQGQFVSQGPVQGQGPPGAPYPGQTPMQNPAQLQRKPSKGQAPIQGAPRPQGQPPYPNQMPVQGQVPVGGPMSPQGQMPPQALPGQQGQRPHGQPISGQTPPPAQTSHHGPGKLLRKLSKTQPSPPQAAPQGQPPYPQQAPGPKLLQRRSSQGPASPMGQAPPQGQMPPGQMPHPGQAPNGRVQPQIQIPQNQQQWAPGMQPPTPQGFRPGSVPPQGPQSAGPKEGKGGKWFKLFKGGSKSTAQTPTTPTISSPVTAINNAPPRWGGGEYSTPAVWQPGQPAAGSPGPGFQGNMPPQPGQALQHGQMPPQPGQMPQPVQRPGNMAAGQLPPGPGNMPLQPGQIAAQSGQMPQPSQMPPQSATGPGRAPPGQGPPGPGQMAPQPGQMSIQPGQMSIQPGQMAPKPNQGPTQPSQMAPQRGQAPPGAGQIPSGPSQMAMQPGPRPLGPDRMPPEPDLKPLVPGEMAPQPAQIPSGYMQPANPQGSARSAPSPSAAHIPANDSPRIAPLSAPSKVGPSNAHQNLPSHIPPPGQNNVSRPPQPMPVPQTRTPEPRQPQSIPAPLRPDTLRASPEPPLASSPGLSDAGLSPMSRVSSHQKRDSLSDAGSITTIEVSEAKPQPVLRPSIVQVHRRSTDMFRKSEEFQRNMEALANADAAPRGSSDTSRFEQPLTIQKAPSPSPKVQPQQPISRPGSATPRDVLERSLSPAPLFSKSGSPKQPIQNGPSGRQENNMEPTPLFSKPNPPVSVVSGLPSQQMKPAPIVQQQPPPQPAPPPADDKWAKKPVVDYSGGDWGDDDDWDY</sequence>
<feature type="compositionally biased region" description="Polar residues" evidence="1">
    <location>
        <begin position="786"/>
        <end position="799"/>
    </location>
</feature>
<evidence type="ECO:0000313" key="2">
    <source>
        <dbReference type="EMBL" id="RMJ19650.1"/>
    </source>
</evidence>
<feature type="compositionally biased region" description="Pro residues" evidence="1">
    <location>
        <begin position="1284"/>
        <end position="1294"/>
    </location>
</feature>
<feature type="compositionally biased region" description="Pro residues" evidence="1">
    <location>
        <begin position="1680"/>
        <end position="1689"/>
    </location>
</feature>
<dbReference type="EMBL" id="NKUJ01000006">
    <property type="protein sequence ID" value="RMJ19650.1"/>
    <property type="molecule type" value="Genomic_DNA"/>
</dbReference>
<feature type="compositionally biased region" description="Polar residues" evidence="1">
    <location>
        <begin position="424"/>
        <end position="438"/>
    </location>
</feature>
<feature type="compositionally biased region" description="Pro residues" evidence="1">
    <location>
        <begin position="1041"/>
        <end position="1058"/>
    </location>
</feature>
<feature type="compositionally biased region" description="Polar residues" evidence="1">
    <location>
        <begin position="742"/>
        <end position="753"/>
    </location>
</feature>
<feature type="compositionally biased region" description="Low complexity" evidence="1">
    <location>
        <begin position="721"/>
        <end position="730"/>
    </location>
</feature>
<feature type="compositionally biased region" description="Low complexity" evidence="1">
    <location>
        <begin position="977"/>
        <end position="1013"/>
    </location>
</feature>
<feature type="compositionally biased region" description="Polar residues" evidence="1">
    <location>
        <begin position="853"/>
        <end position="889"/>
    </location>
</feature>
<dbReference type="STRING" id="2010991.A0A3M2SQ10"/>
<evidence type="ECO:0000256" key="1">
    <source>
        <dbReference type="SAM" id="MobiDB-lite"/>
    </source>
</evidence>
<dbReference type="Proteomes" id="UP000277212">
    <property type="component" value="Unassembled WGS sequence"/>
</dbReference>